<evidence type="ECO:0000313" key="2">
    <source>
        <dbReference type="EMBL" id="KAK9110449.1"/>
    </source>
</evidence>
<feature type="transmembrane region" description="Helical" evidence="1">
    <location>
        <begin position="24"/>
        <end position="46"/>
    </location>
</feature>
<dbReference type="AlphaFoldDB" id="A0AAP0I837"/>
<name>A0AAP0I837_9MAGN</name>
<evidence type="ECO:0008006" key="4">
    <source>
        <dbReference type="Google" id="ProtNLM"/>
    </source>
</evidence>
<keyword evidence="1" id="KW-0472">Membrane</keyword>
<keyword evidence="1" id="KW-0812">Transmembrane</keyword>
<feature type="transmembrane region" description="Helical" evidence="1">
    <location>
        <begin position="58"/>
        <end position="80"/>
    </location>
</feature>
<organism evidence="2 3">
    <name type="scientific">Stephania japonica</name>
    <dbReference type="NCBI Taxonomy" id="461633"/>
    <lineage>
        <taxon>Eukaryota</taxon>
        <taxon>Viridiplantae</taxon>
        <taxon>Streptophyta</taxon>
        <taxon>Embryophyta</taxon>
        <taxon>Tracheophyta</taxon>
        <taxon>Spermatophyta</taxon>
        <taxon>Magnoliopsida</taxon>
        <taxon>Ranunculales</taxon>
        <taxon>Menispermaceae</taxon>
        <taxon>Menispermoideae</taxon>
        <taxon>Cissampelideae</taxon>
        <taxon>Stephania</taxon>
    </lineage>
</organism>
<gene>
    <name evidence="2" type="ORF">Sjap_018509</name>
</gene>
<keyword evidence="3" id="KW-1185">Reference proteome</keyword>
<proteinExistence type="predicted"/>
<evidence type="ECO:0000313" key="3">
    <source>
        <dbReference type="Proteomes" id="UP001417504"/>
    </source>
</evidence>
<dbReference type="EMBL" id="JBBNAE010000007">
    <property type="protein sequence ID" value="KAK9110449.1"/>
    <property type="molecule type" value="Genomic_DNA"/>
</dbReference>
<feature type="transmembrane region" description="Helical" evidence="1">
    <location>
        <begin position="119"/>
        <end position="141"/>
    </location>
</feature>
<evidence type="ECO:0000256" key="1">
    <source>
        <dbReference type="SAM" id="Phobius"/>
    </source>
</evidence>
<keyword evidence="1" id="KW-1133">Transmembrane helix</keyword>
<reference evidence="2 3" key="1">
    <citation type="submission" date="2024-01" db="EMBL/GenBank/DDBJ databases">
        <title>Genome assemblies of Stephania.</title>
        <authorList>
            <person name="Yang L."/>
        </authorList>
    </citation>
    <scope>NUCLEOTIDE SEQUENCE [LARGE SCALE GENOMIC DNA]</scope>
    <source>
        <strain evidence="2">QJT</strain>
        <tissue evidence="2">Leaf</tissue>
    </source>
</reference>
<comment type="caution">
    <text evidence="2">The sequence shown here is derived from an EMBL/GenBank/DDBJ whole genome shotgun (WGS) entry which is preliminary data.</text>
</comment>
<sequence>MANTTKELKRKAPPMAMTSFRRGFFNPFAFPFCVEVFGFSGLLLLLPMRLLLLTLMKVLVGSPFLFPYINGSLCFLHTLFESYRTISQLQSSKQVFVQSSSVVEGNVEYEPSIPSNCQLVPSIATMLKVMVLLMQSLLIFLTQSEDLSA</sequence>
<accession>A0AAP0I837</accession>
<dbReference type="Proteomes" id="UP001417504">
    <property type="component" value="Unassembled WGS sequence"/>
</dbReference>
<protein>
    <recommendedName>
        <fullName evidence="4">Transmembrane protein</fullName>
    </recommendedName>
</protein>